<proteinExistence type="predicted"/>
<reference evidence="3" key="1">
    <citation type="submission" date="2022-08" db="EMBL/GenBank/DDBJ databases">
        <title>A Global Phylogenomic Analysis of the Shiitake Genus Lentinula.</title>
        <authorList>
            <consortium name="DOE Joint Genome Institute"/>
            <person name="Sierra-Patev S."/>
            <person name="Min B."/>
            <person name="Naranjo-Ortiz M."/>
            <person name="Looney B."/>
            <person name="Konkel Z."/>
            <person name="Slot J.C."/>
            <person name="Sakamoto Y."/>
            <person name="Steenwyk J.L."/>
            <person name="Rokas A."/>
            <person name="Carro J."/>
            <person name="Camarero S."/>
            <person name="Ferreira P."/>
            <person name="Molpeceres G."/>
            <person name="Ruiz-Duenas F.J."/>
            <person name="Serrano A."/>
            <person name="Henrissat B."/>
            <person name="Drula E."/>
            <person name="Hughes K.W."/>
            <person name="Mata J.L."/>
            <person name="Ishikawa N.K."/>
            <person name="Vargas-Isla R."/>
            <person name="Ushijima S."/>
            <person name="Smith C.A."/>
            <person name="Ahrendt S."/>
            <person name="Andreopoulos W."/>
            <person name="He G."/>
            <person name="Labutti K."/>
            <person name="Lipzen A."/>
            <person name="Ng V."/>
            <person name="Riley R."/>
            <person name="Sandor L."/>
            <person name="Barry K."/>
            <person name="Martinez A.T."/>
            <person name="Xiao Y."/>
            <person name="Gibbons J.G."/>
            <person name="Terashima K."/>
            <person name="Grigoriev I.V."/>
            <person name="Hibbett D.S."/>
        </authorList>
    </citation>
    <scope>NUCLEOTIDE SEQUENCE</scope>
    <source>
        <strain evidence="3">RHP3577 ss4</strain>
    </source>
</reference>
<evidence type="ECO:0000313" key="3">
    <source>
        <dbReference type="EMBL" id="KAJ4467340.1"/>
    </source>
</evidence>
<organism evidence="3 4">
    <name type="scientific">Lentinula lateritia</name>
    <dbReference type="NCBI Taxonomy" id="40482"/>
    <lineage>
        <taxon>Eukaryota</taxon>
        <taxon>Fungi</taxon>
        <taxon>Dikarya</taxon>
        <taxon>Basidiomycota</taxon>
        <taxon>Agaricomycotina</taxon>
        <taxon>Agaricomycetes</taxon>
        <taxon>Agaricomycetidae</taxon>
        <taxon>Agaricales</taxon>
        <taxon>Marasmiineae</taxon>
        <taxon>Omphalotaceae</taxon>
        <taxon>Lentinula</taxon>
    </lineage>
</organism>
<dbReference type="EMBL" id="JANVFT010000108">
    <property type="protein sequence ID" value="KAJ4467340.1"/>
    <property type="molecule type" value="Genomic_DNA"/>
</dbReference>
<evidence type="ECO:0000256" key="1">
    <source>
        <dbReference type="SAM" id="Coils"/>
    </source>
</evidence>
<feature type="coiled-coil region" evidence="1">
    <location>
        <begin position="103"/>
        <end position="130"/>
    </location>
</feature>
<evidence type="ECO:0000256" key="2">
    <source>
        <dbReference type="SAM" id="MobiDB-lite"/>
    </source>
</evidence>
<gene>
    <name evidence="3" type="ORF">C8R41DRAFT_925787</name>
</gene>
<dbReference type="Proteomes" id="UP001150217">
    <property type="component" value="Unassembled WGS sequence"/>
</dbReference>
<feature type="region of interest" description="Disordered" evidence="2">
    <location>
        <begin position="30"/>
        <end position="49"/>
    </location>
</feature>
<protein>
    <submittedName>
        <fullName evidence="3">Uncharacterized protein</fullName>
    </submittedName>
</protein>
<comment type="caution">
    <text evidence="3">The sequence shown here is derived from an EMBL/GenBank/DDBJ whole genome shotgun (WGS) entry which is preliminary data.</text>
</comment>
<keyword evidence="4" id="KW-1185">Reference proteome</keyword>
<keyword evidence="1" id="KW-0175">Coiled coil</keyword>
<name>A0ABQ8V1D6_9AGAR</name>
<sequence>MRPALHQIVYLRRNLPDSPFHKKRSTFSFTSSDLSHMPHPNEPVETSESFEQKLPELADRELMITNLIRDEQAMMARSRTLYDEYIVAHQRAHQLIIDHLKAAMEARRALRECQKANTELQQRRQALHRQRFLG</sequence>
<evidence type="ECO:0000313" key="4">
    <source>
        <dbReference type="Proteomes" id="UP001150217"/>
    </source>
</evidence>
<accession>A0ABQ8V1D6</accession>